<comment type="caution">
    <text evidence="2">The sequence shown here is derived from an EMBL/GenBank/DDBJ whole genome shotgun (WGS) entry which is preliminary data.</text>
</comment>
<dbReference type="RefSeq" id="WP_379801620.1">
    <property type="nucleotide sequence ID" value="NZ_CP144375.1"/>
</dbReference>
<evidence type="ECO:0000256" key="1">
    <source>
        <dbReference type="SAM" id="SignalP"/>
    </source>
</evidence>
<dbReference type="EMBL" id="QUNO01000013">
    <property type="protein sequence ID" value="REH39433.1"/>
    <property type="molecule type" value="Genomic_DNA"/>
</dbReference>
<organism evidence="2 3">
    <name type="scientific">Kutzneria buriramensis</name>
    <dbReference type="NCBI Taxonomy" id="1045776"/>
    <lineage>
        <taxon>Bacteria</taxon>
        <taxon>Bacillati</taxon>
        <taxon>Actinomycetota</taxon>
        <taxon>Actinomycetes</taxon>
        <taxon>Pseudonocardiales</taxon>
        <taxon>Pseudonocardiaceae</taxon>
        <taxon>Kutzneria</taxon>
    </lineage>
</organism>
<keyword evidence="3" id="KW-1185">Reference proteome</keyword>
<keyword evidence="1" id="KW-0732">Signal</keyword>
<evidence type="ECO:0000313" key="2">
    <source>
        <dbReference type="EMBL" id="REH39433.1"/>
    </source>
</evidence>
<reference evidence="2 3" key="1">
    <citation type="submission" date="2018-08" db="EMBL/GenBank/DDBJ databases">
        <title>Genomic Encyclopedia of Archaeal and Bacterial Type Strains, Phase II (KMG-II): from individual species to whole genera.</title>
        <authorList>
            <person name="Goeker M."/>
        </authorList>
    </citation>
    <scope>NUCLEOTIDE SEQUENCE [LARGE SCALE GENOMIC DNA]</scope>
    <source>
        <strain evidence="2 3">DSM 45791</strain>
    </source>
</reference>
<proteinExistence type="predicted"/>
<name>A0A3E0H7M9_9PSEU</name>
<dbReference type="AlphaFoldDB" id="A0A3E0H7M9"/>
<accession>A0A3E0H7M9</accession>
<feature type="chain" id="PRO_5017775135" evidence="1">
    <location>
        <begin position="28"/>
        <end position="297"/>
    </location>
</feature>
<gene>
    <name evidence="2" type="ORF">BCF44_113288</name>
</gene>
<sequence>MPSILRRAGAAFCACAAVVLMASPADAAVATPMTASNGHHTDVVGVERGAAVRQHTAGQTASFLDAHAALLGRPLAGHVAATTIHPAAGTAFIDKGNDQGAFATQSAHTDVHPTNGGTTIYTPTLYSAGGSCIEVTTVYTNTTQAVEAWDWCNHINFEASVAINSSFVSRYENGAGSYTTEILKTGGNTWVAYLYNYSTKAYDTLYTSSGTSQAGTTGWDVNELYSDLQSNGQSYACADMAGKTFEANGIQVDLGGTWQAAAPGNSDTRFDSGNASYDCSSRSYQMVTQYNHWKVVG</sequence>
<evidence type="ECO:0000313" key="3">
    <source>
        <dbReference type="Proteomes" id="UP000256269"/>
    </source>
</evidence>
<dbReference type="Proteomes" id="UP000256269">
    <property type="component" value="Unassembled WGS sequence"/>
</dbReference>
<protein>
    <submittedName>
        <fullName evidence="2">Uncharacterized protein</fullName>
    </submittedName>
</protein>
<feature type="signal peptide" evidence="1">
    <location>
        <begin position="1"/>
        <end position="27"/>
    </location>
</feature>